<keyword evidence="2 6" id="KW-0378">Hydrolase</keyword>
<dbReference type="Gene3D" id="3.20.20.80">
    <property type="entry name" value="Glycosidases"/>
    <property type="match status" value="1"/>
</dbReference>
<accession>A0A2G9H5F0</accession>
<evidence type="ECO:0000256" key="4">
    <source>
        <dbReference type="RuleBase" id="RU003690"/>
    </source>
</evidence>
<dbReference type="PANTHER" id="PTHR10353">
    <property type="entry name" value="GLYCOSYL HYDROLASE"/>
    <property type="match status" value="1"/>
</dbReference>
<keyword evidence="3 6" id="KW-0326">Glycosidase</keyword>
<evidence type="ECO:0000313" key="7">
    <source>
        <dbReference type="Proteomes" id="UP000231279"/>
    </source>
</evidence>
<dbReference type="GO" id="GO:0005975">
    <property type="term" value="P:carbohydrate metabolic process"/>
    <property type="evidence" value="ECO:0007669"/>
    <property type="project" value="InterPro"/>
</dbReference>
<dbReference type="EC" id="3.2.1.105" evidence="6"/>
<dbReference type="PANTHER" id="PTHR10353:SF137">
    <property type="entry name" value="MYROSINASE 3-RELATED"/>
    <property type="match status" value="1"/>
</dbReference>
<dbReference type="PROSITE" id="PS00653">
    <property type="entry name" value="GLYCOSYL_HYDROL_F1_2"/>
    <property type="match status" value="1"/>
</dbReference>
<organism evidence="6 7">
    <name type="scientific">Handroanthus impetiginosus</name>
    <dbReference type="NCBI Taxonomy" id="429701"/>
    <lineage>
        <taxon>Eukaryota</taxon>
        <taxon>Viridiplantae</taxon>
        <taxon>Streptophyta</taxon>
        <taxon>Embryophyta</taxon>
        <taxon>Tracheophyta</taxon>
        <taxon>Spermatophyta</taxon>
        <taxon>Magnoliopsida</taxon>
        <taxon>eudicotyledons</taxon>
        <taxon>Gunneridae</taxon>
        <taxon>Pentapetalae</taxon>
        <taxon>asterids</taxon>
        <taxon>lamiids</taxon>
        <taxon>Lamiales</taxon>
        <taxon>Bignoniaceae</taxon>
        <taxon>Crescentiina</taxon>
        <taxon>Tabebuia alliance</taxon>
        <taxon>Handroanthus</taxon>
    </lineage>
</organism>
<comment type="similarity">
    <text evidence="1 4">Belongs to the glycosyl hydrolase 1 family.</text>
</comment>
<proteinExistence type="inferred from homology"/>
<dbReference type="SUPFAM" id="SSF51445">
    <property type="entry name" value="(Trans)glycosidases"/>
    <property type="match status" value="1"/>
</dbReference>
<keyword evidence="7" id="KW-1185">Reference proteome</keyword>
<dbReference type="EMBL" id="NKXS01002628">
    <property type="protein sequence ID" value="PIN12747.1"/>
    <property type="molecule type" value="Genomic_DNA"/>
</dbReference>
<evidence type="ECO:0000256" key="5">
    <source>
        <dbReference type="SAM" id="MobiDB-lite"/>
    </source>
</evidence>
<evidence type="ECO:0000256" key="2">
    <source>
        <dbReference type="ARBA" id="ARBA00022801"/>
    </source>
</evidence>
<dbReference type="InterPro" id="IPR017853">
    <property type="entry name" value="GH"/>
</dbReference>
<comment type="caution">
    <text evidence="6">The sequence shown here is derived from an EMBL/GenBank/DDBJ whole genome shotgun (WGS) entry which is preliminary data.</text>
</comment>
<dbReference type="OrthoDB" id="65569at2759"/>
<evidence type="ECO:0000256" key="1">
    <source>
        <dbReference type="ARBA" id="ARBA00010838"/>
    </source>
</evidence>
<evidence type="ECO:0000256" key="3">
    <source>
        <dbReference type="ARBA" id="ARBA00023295"/>
    </source>
</evidence>
<feature type="compositionally biased region" description="Polar residues" evidence="5">
    <location>
        <begin position="1"/>
        <end position="14"/>
    </location>
</feature>
<dbReference type="InterPro" id="IPR033132">
    <property type="entry name" value="GH_1_N_CS"/>
</dbReference>
<dbReference type="AlphaFoldDB" id="A0A2G9H5F0"/>
<evidence type="ECO:0000313" key="6">
    <source>
        <dbReference type="EMBL" id="PIN12747.1"/>
    </source>
</evidence>
<protein>
    <submittedName>
        <fullName evidence="6">3-alpha-(S)-strictosidine beta-glucosidase</fullName>
        <ecNumber evidence="6">3.2.1.105</ecNumber>
    </submittedName>
</protein>
<dbReference type="Pfam" id="PF00232">
    <property type="entry name" value="Glyco_hydro_1"/>
    <property type="match status" value="1"/>
</dbReference>
<reference evidence="7" key="1">
    <citation type="journal article" date="2018" name="Gigascience">
        <title>Genome assembly of the Pink Ipe (Handroanthus impetiginosus, Bignoniaceae), a highly valued, ecologically keystone Neotropical timber forest tree.</title>
        <authorList>
            <person name="Silva-Junior O.B."/>
            <person name="Grattapaglia D."/>
            <person name="Novaes E."/>
            <person name="Collevatti R.G."/>
        </authorList>
    </citation>
    <scope>NUCLEOTIDE SEQUENCE [LARGE SCALE GENOMIC DNA]</scope>
    <source>
        <strain evidence="7">cv. UFG-1</strain>
    </source>
</reference>
<dbReference type="InterPro" id="IPR001360">
    <property type="entry name" value="Glyco_hydro_1"/>
</dbReference>
<dbReference type="STRING" id="429701.A0A2G9H5F0"/>
<dbReference type="Proteomes" id="UP000231279">
    <property type="component" value="Unassembled WGS sequence"/>
</dbReference>
<name>A0A2G9H5F0_9LAMI</name>
<gene>
    <name evidence="6" type="ORF">CDL12_14641</name>
</gene>
<dbReference type="GO" id="GO:0050422">
    <property type="term" value="F:strictosidine beta-glucosidase activity"/>
    <property type="evidence" value="ECO:0007669"/>
    <property type="project" value="UniProtKB-EC"/>
</dbReference>
<feature type="region of interest" description="Disordered" evidence="5">
    <location>
        <begin position="1"/>
        <end position="21"/>
    </location>
</feature>
<sequence length="84" mass="9082">MASSDTAPAQQVENDYSKLTRDDFPNDFVFGTGTSAYQCEGGAAKGGRGPSVWDAFTLRTPGKITDGSNGNEAVDIYTRYKFFL</sequence>